<dbReference type="AlphaFoldDB" id="A0A1V6MLZ7"/>
<dbReference type="Proteomes" id="UP000184286">
    <property type="component" value="Unassembled WGS sequence"/>
</dbReference>
<sequence>MEVSFTTAAAHSLPAAILVEVGDGERWAPVTGAAVAWADTSDRPAVVTFDASAVVTFDAVRGSRPRLTLTSSRPGEVQGAVRISRLEA</sequence>
<protein>
    <submittedName>
        <fullName evidence="1">Uncharacterized protein</fullName>
    </submittedName>
</protein>
<comment type="caution">
    <text evidence="1">The sequence shown here is derived from an EMBL/GenBank/DDBJ whole genome shotgun (WGS) entry which is preliminary data.</text>
</comment>
<proteinExistence type="predicted"/>
<evidence type="ECO:0000313" key="2">
    <source>
        <dbReference type="Proteomes" id="UP000184286"/>
    </source>
</evidence>
<dbReference type="EMBL" id="MPOH02000017">
    <property type="protein sequence ID" value="OQD53481.1"/>
    <property type="molecule type" value="Genomic_DNA"/>
</dbReference>
<name>A0A1V6MLZ7_9ACTN</name>
<reference evidence="2" key="1">
    <citation type="submission" date="2016-11" db="EMBL/GenBank/DDBJ databases">
        <authorList>
            <person name="Schniete J.K."/>
            <person name="Salih T."/>
            <person name="Algora Gallardo L."/>
            <person name="Martinez Fernandez S."/>
            <person name="Herron P.R."/>
        </authorList>
    </citation>
    <scope>NUCLEOTIDE SEQUENCE [LARGE SCALE GENOMIC DNA]</scope>
    <source>
        <strain evidence="2">DSM 41896</strain>
    </source>
</reference>
<dbReference type="STRING" id="114686.BM536_029050"/>
<gene>
    <name evidence="1" type="ORF">BM536_029050</name>
</gene>
<accession>A0A1V6MLZ7</accession>
<dbReference type="RefSeq" id="WP_073495733.1">
    <property type="nucleotide sequence ID" value="NZ_MPOH02000017.1"/>
</dbReference>
<evidence type="ECO:0000313" key="1">
    <source>
        <dbReference type="EMBL" id="OQD53481.1"/>
    </source>
</evidence>
<reference evidence="1 2" key="2">
    <citation type="submission" date="2017-02" db="EMBL/GenBank/DDBJ databases">
        <title>Draft genome sequence of Streptomyces phaeoluteigriseus type strain DSM41896.</title>
        <authorList>
            <person name="Salih T.S."/>
            <person name="Algora Gallardo L."/>
            <person name="Melo Santos T."/>
            <person name="Filgueira Martinez S."/>
            <person name="Herron P.R."/>
        </authorList>
    </citation>
    <scope>NUCLEOTIDE SEQUENCE [LARGE SCALE GENOMIC DNA]</scope>
    <source>
        <strain evidence="1 2">DSM 41896</strain>
    </source>
</reference>
<organism evidence="1 2">
    <name type="scientific">Streptomyces phaeoluteigriseus</name>
    <dbReference type="NCBI Taxonomy" id="114686"/>
    <lineage>
        <taxon>Bacteria</taxon>
        <taxon>Bacillati</taxon>
        <taxon>Actinomycetota</taxon>
        <taxon>Actinomycetes</taxon>
        <taxon>Kitasatosporales</taxon>
        <taxon>Streptomycetaceae</taxon>
        <taxon>Streptomyces</taxon>
        <taxon>Streptomyces aurantiacus group</taxon>
    </lineage>
</organism>